<comment type="caution">
    <text evidence="1">The sequence shown here is derived from an EMBL/GenBank/DDBJ whole genome shotgun (WGS) entry which is preliminary data.</text>
</comment>
<dbReference type="EMBL" id="CM047742">
    <property type="protein sequence ID" value="KAJ0035412.1"/>
    <property type="molecule type" value="Genomic_DNA"/>
</dbReference>
<reference evidence="2" key="1">
    <citation type="journal article" date="2023" name="G3 (Bethesda)">
        <title>Genome assembly and association tests identify interacting loci associated with vigor, precocity, and sex in interspecific pistachio rootstocks.</title>
        <authorList>
            <person name="Palmer W."/>
            <person name="Jacygrad E."/>
            <person name="Sagayaradj S."/>
            <person name="Cavanaugh K."/>
            <person name="Han R."/>
            <person name="Bertier L."/>
            <person name="Beede B."/>
            <person name="Kafkas S."/>
            <person name="Golino D."/>
            <person name="Preece J."/>
            <person name="Michelmore R."/>
        </authorList>
    </citation>
    <scope>NUCLEOTIDE SEQUENCE [LARGE SCALE GENOMIC DNA]</scope>
</reference>
<dbReference type="Proteomes" id="UP001163603">
    <property type="component" value="Chromosome 7"/>
</dbReference>
<organism evidence="1 2">
    <name type="scientific">Pistacia integerrima</name>
    <dbReference type="NCBI Taxonomy" id="434235"/>
    <lineage>
        <taxon>Eukaryota</taxon>
        <taxon>Viridiplantae</taxon>
        <taxon>Streptophyta</taxon>
        <taxon>Embryophyta</taxon>
        <taxon>Tracheophyta</taxon>
        <taxon>Spermatophyta</taxon>
        <taxon>Magnoliopsida</taxon>
        <taxon>eudicotyledons</taxon>
        <taxon>Gunneridae</taxon>
        <taxon>Pentapetalae</taxon>
        <taxon>rosids</taxon>
        <taxon>malvids</taxon>
        <taxon>Sapindales</taxon>
        <taxon>Anacardiaceae</taxon>
        <taxon>Pistacia</taxon>
    </lineage>
</organism>
<protein>
    <submittedName>
        <fullName evidence="1">Uncharacterized protein</fullName>
    </submittedName>
</protein>
<gene>
    <name evidence="1" type="ORF">Pint_24229</name>
</gene>
<evidence type="ECO:0000313" key="1">
    <source>
        <dbReference type="EMBL" id="KAJ0035412.1"/>
    </source>
</evidence>
<evidence type="ECO:0000313" key="2">
    <source>
        <dbReference type="Proteomes" id="UP001163603"/>
    </source>
</evidence>
<name>A0ACC0YHQ2_9ROSI</name>
<sequence>MIKDPGRFNHLWKIENLEKLDSTMTPENSTAAGKMRLYPKGIDSGTGSHLSLYLVLAFSISYSSF</sequence>
<proteinExistence type="predicted"/>
<keyword evidence="2" id="KW-1185">Reference proteome</keyword>
<accession>A0ACC0YHQ2</accession>